<reference evidence="8 9" key="2">
    <citation type="journal article" date="2016" name="Science">
        <title>A bacterium that degrades and assimilates poly(ethylene terephthalate).</title>
        <authorList>
            <person name="Yoshida S."/>
            <person name="Hiraga K."/>
            <person name="Takehana T."/>
            <person name="Taniguchi I."/>
            <person name="Yamaji H."/>
            <person name="Maeda Y."/>
            <person name="Toyohara K."/>
            <person name="Miyamoto K."/>
            <person name="Kimura Y."/>
            <person name="Oda K."/>
        </authorList>
    </citation>
    <scope>NUCLEOTIDE SEQUENCE [LARGE SCALE GENOMIC DNA]</scope>
    <source>
        <strain evidence="9">NBRC 110686 / TISTR 2288 / 201-F6</strain>
    </source>
</reference>
<sequence length="278" mass="28560">MSPTPSPADAIARSVERLNELGPAPPIAVLLGSGWGGFAERLEAADDVAYADLPAFPSLGVGGHAGRLRCGRLGGRRVAVLMGRKHAYETGAADGMKGAIRSLAAWGVRILVQTNAAGSLDRAMPPGALMLLDDHLNIVQRSPLLDEPGDSRFVDMGQAYDPALRARARAAVEAAGGTLHEGVYAWVLGPQFETPAEIRWLAAAGARAVGMSTVPETILARHAGLRVLAVSLITNMAAGISDEVLSHAHTLAAARAAADAAVAGLVAIVGALEDGPAR</sequence>
<comment type="pathway">
    <text evidence="1 5">Purine metabolism; purine nucleoside salvage.</text>
</comment>
<protein>
    <recommendedName>
        <fullName evidence="5">Purine nucleoside phosphorylase</fullName>
        <ecNumber evidence="5">2.4.2.1</ecNumber>
    </recommendedName>
    <alternativeName>
        <fullName evidence="5">Inosine-guanosine phosphorylase</fullName>
    </alternativeName>
</protein>
<keyword evidence="3 5" id="KW-0328">Glycosyltransferase</keyword>
<dbReference type="GO" id="GO:0009116">
    <property type="term" value="P:nucleoside metabolic process"/>
    <property type="evidence" value="ECO:0007669"/>
    <property type="project" value="InterPro"/>
</dbReference>
<dbReference type="InterPro" id="IPR011268">
    <property type="entry name" value="Purine_phosphorylase"/>
</dbReference>
<dbReference type="PANTHER" id="PTHR11904">
    <property type="entry name" value="METHYLTHIOADENOSINE/PURINE NUCLEOSIDE PHOSPHORYLASE"/>
    <property type="match status" value="1"/>
</dbReference>
<dbReference type="EMBL" id="BBYR01000082">
    <property type="protein sequence ID" value="GAP38630.1"/>
    <property type="molecule type" value="Genomic_DNA"/>
</dbReference>
<evidence type="ECO:0000256" key="6">
    <source>
        <dbReference type="PIRSR" id="PIRSR000477-2"/>
    </source>
</evidence>
<keyword evidence="4 5" id="KW-0808">Transferase</keyword>
<reference evidence="9" key="1">
    <citation type="submission" date="2015-07" db="EMBL/GenBank/DDBJ databases">
        <title>Discovery of a poly(ethylene terephthalate assimilation.</title>
        <authorList>
            <person name="Yoshida S."/>
            <person name="Hiraga K."/>
            <person name="Takehana T."/>
            <person name="Taniguchi I."/>
            <person name="Yamaji H."/>
            <person name="Maeda Y."/>
            <person name="Toyohara K."/>
            <person name="Miyamoto K."/>
            <person name="Kimura Y."/>
            <person name="Oda K."/>
        </authorList>
    </citation>
    <scope>NUCLEOTIDE SEQUENCE [LARGE SCALE GENOMIC DNA]</scope>
    <source>
        <strain evidence="9">NBRC 110686 / TISTR 2288 / 201-F6</strain>
    </source>
</reference>
<feature type="binding site" evidence="6">
    <location>
        <position position="193"/>
    </location>
    <ligand>
        <name>a purine D-ribonucleoside</name>
        <dbReference type="ChEBI" id="CHEBI:142355"/>
    </ligand>
</feature>
<feature type="binding site" evidence="6">
    <location>
        <position position="64"/>
    </location>
    <ligand>
        <name>phosphate</name>
        <dbReference type="ChEBI" id="CHEBI:43474"/>
    </ligand>
</feature>
<dbReference type="STRING" id="1547922.ISF6_5183"/>
<dbReference type="InterPro" id="IPR035994">
    <property type="entry name" value="Nucleoside_phosphorylase_sf"/>
</dbReference>
<dbReference type="GO" id="GO:0005737">
    <property type="term" value="C:cytoplasm"/>
    <property type="evidence" value="ECO:0007669"/>
    <property type="project" value="TreeGrafter"/>
</dbReference>
<evidence type="ECO:0000256" key="1">
    <source>
        <dbReference type="ARBA" id="ARBA00005058"/>
    </source>
</evidence>
<dbReference type="NCBIfam" id="NF006054">
    <property type="entry name" value="PRK08202.1"/>
    <property type="match status" value="1"/>
</dbReference>
<comment type="similarity">
    <text evidence="2 5">Belongs to the PNP/MTAP phosphorylase family.</text>
</comment>
<dbReference type="PANTHER" id="PTHR11904:SF9">
    <property type="entry name" value="PURINE NUCLEOSIDE PHOSPHORYLASE-RELATED"/>
    <property type="match status" value="1"/>
</dbReference>
<accession>A0A0K8P8W6</accession>
<feature type="binding site" evidence="6">
    <location>
        <position position="116"/>
    </location>
    <ligand>
        <name>phosphate</name>
        <dbReference type="ChEBI" id="CHEBI:43474"/>
    </ligand>
</feature>
<dbReference type="AlphaFoldDB" id="A0A0K8P8W6"/>
<evidence type="ECO:0000259" key="7">
    <source>
        <dbReference type="Pfam" id="PF01048"/>
    </source>
</evidence>
<dbReference type="CDD" id="cd09009">
    <property type="entry name" value="PNP-EcPNPII_like"/>
    <property type="match status" value="1"/>
</dbReference>
<dbReference type="Gene3D" id="3.40.50.1580">
    <property type="entry name" value="Nucleoside phosphorylase domain"/>
    <property type="match status" value="1"/>
</dbReference>
<feature type="binding site" evidence="6">
    <location>
        <position position="212"/>
    </location>
    <ligand>
        <name>phosphate</name>
        <dbReference type="ChEBI" id="CHEBI:43474"/>
    </ligand>
</feature>
<dbReference type="GO" id="GO:0004731">
    <property type="term" value="F:purine-nucleoside phosphorylase activity"/>
    <property type="evidence" value="ECO:0007669"/>
    <property type="project" value="UniProtKB-EC"/>
</dbReference>
<dbReference type="SUPFAM" id="SSF53167">
    <property type="entry name" value="Purine and uridine phosphorylases"/>
    <property type="match status" value="1"/>
</dbReference>
<dbReference type="PIRSF" id="PIRSF000477">
    <property type="entry name" value="PurNPase"/>
    <property type="match status" value="1"/>
</dbReference>
<dbReference type="InterPro" id="IPR000845">
    <property type="entry name" value="Nucleoside_phosphorylase_d"/>
</dbReference>
<comment type="caution">
    <text evidence="8">The sequence shown here is derived from an EMBL/GenBank/DDBJ whole genome shotgun (WGS) entry which is preliminary data.</text>
</comment>
<evidence type="ECO:0000256" key="3">
    <source>
        <dbReference type="ARBA" id="ARBA00022676"/>
    </source>
</evidence>
<keyword evidence="9" id="KW-1185">Reference proteome</keyword>
<feature type="domain" description="Nucleoside phosphorylase" evidence="7">
    <location>
        <begin position="26"/>
        <end position="267"/>
    </location>
</feature>
<proteinExistence type="inferred from homology"/>
<dbReference type="UniPathway" id="UPA00606"/>
<dbReference type="EC" id="2.4.2.1" evidence="5"/>
<evidence type="ECO:0000256" key="2">
    <source>
        <dbReference type="ARBA" id="ARBA00006751"/>
    </source>
</evidence>
<gene>
    <name evidence="8" type="ORF">ISF6_5183</name>
</gene>
<evidence type="ECO:0000313" key="8">
    <source>
        <dbReference type="EMBL" id="GAP38630.1"/>
    </source>
</evidence>
<dbReference type="OrthoDB" id="1523230at2"/>
<name>A0A0K8P8W6_PISS1</name>
<feature type="binding site" evidence="6">
    <location>
        <position position="33"/>
    </location>
    <ligand>
        <name>phosphate</name>
        <dbReference type="ChEBI" id="CHEBI:43474"/>
    </ligand>
</feature>
<feature type="binding site" evidence="6">
    <location>
        <position position="235"/>
    </location>
    <ligand>
        <name>a purine D-ribonucleoside</name>
        <dbReference type="ChEBI" id="CHEBI:142355"/>
    </ligand>
</feature>
<comment type="function">
    <text evidence="5">The purine nucleoside phosphorylases catalyze the phosphorolytic breakdown of the N-glycosidic bond in the beta-(deoxy)ribonucleoside molecules, with the formation of the corresponding free purine bases and pentose-1-phosphate.</text>
</comment>
<dbReference type="Pfam" id="PF01048">
    <property type="entry name" value="PNP_UDP_1"/>
    <property type="match status" value="1"/>
</dbReference>
<dbReference type="RefSeq" id="WP_082368650.1">
    <property type="nucleotide sequence ID" value="NZ_BBYR01000082.1"/>
</dbReference>
<evidence type="ECO:0000256" key="5">
    <source>
        <dbReference type="PIRNR" id="PIRNR000477"/>
    </source>
</evidence>
<dbReference type="NCBIfam" id="TIGR01697">
    <property type="entry name" value="PNPH-PUNA-XAPA"/>
    <property type="match status" value="1"/>
</dbReference>
<evidence type="ECO:0000256" key="4">
    <source>
        <dbReference type="ARBA" id="ARBA00022679"/>
    </source>
</evidence>
<feature type="binding site" evidence="6">
    <location>
        <begin position="84"/>
        <end position="86"/>
    </location>
    <ligand>
        <name>phosphate</name>
        <dbReference type="ChEBI" id="CHEBI:43474"/>
    </ligand>
</feature>
<evidence type="ECO:0000313" key="9">
    <source>
        <dbReference type="Proteomes" id="UP000037660"/>
    </source>
</evidence>
<organism evidence="8 9">
    <name type="scientific">Piscinibacter sakaiensis</name>
    <name type="common">Ideonella sakaiensis</name>
    <dbReference type="NCBI Taxonomy" id="1547922"/>
    <lineage>
        <taxon>Bacteria</taxon>
        <taxon>Pseudomonadati</taxon>
        <taxon>Pseudomonadota</taxon>
        <taxon>Betaproteobacteria</taxon>
        <taxon>Burkholderiales</taxon>
        <taxon>Sphaerotilaceae</taxon>
        <taxon>Piscinibacter</taxon>
    </lineage>
</organism>
<dbReference type="Proteomes" id="UP000037660">
    <property type="component" value="Unassembled WGS sequence"/>
</dbReference>